<reference evidence="5" key="2">
    <citation type="journal article" date="2008" name="Genome Biol.">
        <title>Improved genome assembly and evidence-based global gene model set for the chordate Ciona intestinalis: new insight into intron and operon populations.</title>
        <authorList>
            <person name="Satou Y."/>
            <person name="Mineta K."/>
            <person name="Ogasawara M."/>
            <person name="Sasakura Y."/>
            <person name="Shoguchi E."/>
            <person name="Ueno K."/>
            <person name="Yamada L."/>
            <person name="Matsumoto J."/>
            <person name="Wasserscheid J."/>
            <person name="Dewar K."/>
            <person name="Wiley G.B."/>
            <person name="Macmil S.L."/>
            <person name="Roe B.A."/>
            <person name="Zeller R.W."/>
            <person name="Hastings K.E."/>
            <person name="Lemaire P."/>
            <person name="Lindquist E."/>
            <person name="Endo T."/>
            <person name="Hotta K."/>
            <person name="Inaba K."/>
        </authorList>
    </citation>
    <scope>NUCLEOTIDE SEQUENCE [LARGE SCALE GENOMIC DNA]</scope>
    <source>
        <strain evidence="5">wild type</strain>
    </source>
</reference>
<keyword evidence="1 2" id="KW-1015">Disulfide bond</keyword>
<dbReference type="PANTHER" id="PTHR11576">
    <property type="entry name" value="ZONA PELLUCIDA SPERM-BINDING PROTEIN 3"/>
    <property type="match status" value="1"/>
</dbReference>
<dbReference type="GeneTree" id="ENSGT00940000163632"/>
<keyword evidence="6" id="KW-1185">Reference proteome</keyword>
<dbReference type="EMBL" id="EAAA01002064">
    <property type="status" value="NOT_ANNOTATED_CDS"/>
    <property type="molecule type" value="Genomic_DNA"/>
</dbReference>
<evidence type="ECO:0000259" key="4">
    <source>
        <dbReference type="PROSITE" id="PS51034"/>
    </source>
</evidence>
<dbReference type="Pfam" id="PF00100">
    <property type="entry name" value="Zona_pellucida"/>
    <property type="match status" value="1"/>
</dbReference>
<dbReference type="Gene3D" id="2.10.25.10">
    <property type="entry name" value="Laminin"/>
    <property type="match status" value="1"/>
</dbReference>
<comment type="caution">
    <text evidence="2">Lacks conserved residue(s) required for the propagation of feature annotation.</text>
</comment>
<keyword evidence="2" id="KW-0245">EGF-like domain</keyword>
<name>H2Y3B6_CIOIN</name>
<dbReference type="HOGENOM" id="CLU_584684_0_0_1"/>
<dbReference type="AlphaFoldDB" id="H2Y3B6"/>
<dbReference type="InterPro" id="IPR001507">
    <property type="entry name" value="ZP_dom"/>
</dbReference>
<feature type="domain" description="EGF-like" evidence="3">
    <location>
        <begin position="146"/>
        <end position="182"/>
    </location>
</feature>
<reference evidence="5" key="4">
    <citation type="submission" date="2025-09" db="UniProtKB">
        <authorList>
            <consortium name="Ensembl"/>
        </authorList>
    </citation>
    <scope>IDENTIFICATION</scope>
</reference>
<evidence type="ECO:0000313" key="6">
    <source>
        <dbReference type="Proteomes" id="UP000008144"/>
    </source>
</evidence>
<dbReference type="InterPro" id="IPR000742">
    <property type="entry name" value="EGF"/>
</dbReference>
<dbReference type="InParanoid" id="H2Y3B6"/>
<protein>
    <recommendedName>
        <fullName evidence="7">ZP domain-containing protein</fullName>
    </recommendedName>
</protein>
<reference evidence="6" key="1">
    <citation type="journal article" date="2002" name="Science">
        <title>The draft genome of Ciona intestinalis: insights into chordate and vertebrate origins.</title>
        <authorList>
            <person name="Dehal P."/>
            <person name="Satou Y."/>
            <person name="Campbell R.K."/>
            <person name="Chapman J."/>
            <person name="Degnan B."/>
            <person name="De Tomaso A."/>
            <person name="Davidson B."/>
            <person name="Di Gregorio A."/>
            <person name="Gelpke M."/>
            <person name="Goodstein D.M."/>
            <person name="Harafuji N."/>
            <person name="Hastings K.E."/>
            <person name="Ho I."/>
            <person name="Hotta K."/>
            <person name="Huang W."/>
            <person name="Kawashima T."/>
            <person name="Lemaire P."/>
            <person name="Martinez D."/>
            <person name="Meinertzhagen I.A."/>
            <person name="Necula S."/>
            <person name="Nonaka M."/>
            <person name="Putnam N."/>
            <person name="Rash S."/>
            <person name="Saiga H."/>
            <person name="Satake M."/>
            <person name="Terry A."/>
            <person name="Yamada L."/>
            <person name="Wang H.G."/>
            <person name="Awazu S."/>
            <person name="Azumi K."/>
            <person name="Boore J."/>
            <person name="Branno M."/>
            <person name="Chin-Bow S."/>
            <person name="DeSantis R."/>
            <person name="Doyle S."/>
            <person name="Francino P."/>
            <person name="Keys D.N."/>
            <person name="Haga S."/>
            <person name="Hayashi H."/>
            <person name="Hino K."/>
            <person name="Imai K.S."/>
            <person name="Inaba K."/>
            <person name="Kano S."/>
            <person name="Kobayashi K."/>
            <person name="Kobayashi M."/>
            <person name="Lee B.I."/>
            <person name="Makabe K.W."/>
            <person name="Manohar C."/>
            <person name="Matassi G."/>
            <person name="Medina M."/>
            <person name="Mochizuki Y."/>
            <person name="Mount S."/>
            <person name="Morishita T."/>
            <person name="Miura S."/>
            <person name="Nakayama A."/>
            <person name="Nishizaka S."/>
            <person name="Nomoto H."/>
            <person name="Ohta F."/>
            <person name="Oishi K."/>
            <person name="Rigoutsos I."/>
            <person name="Sano M."/>
            <person name="Sasaki A."/>
            <person name="Sasakura Y."/>
            <person name="Shoguchi E."/>
            <person name="Shin-i T."/>
            <person name="Spagnuolo A."/>
            <person name="Stainier D."/>
            <person name="Suzuki M.M."/>
            <person name="Tassy O."/>
            <person name="Takatori N."/>
            <person name="Tokuoka M."/>
            <person name="Yagi K."/>
            <person name="Yoshizaki F."/>
            <person name="Wada S."/>
            <person name="Zhang C."/>
            <person name="Hyatt P.D."/>
            <person name="Larimer F."/>
            <person name="Detter C."/>
            <person name="Doggett N."/>
            <person name="Glavina T."/>
            <person name="Hawkins T."/>
            <person name="Richardson P."/>
            <person name="Lucas S."/>
            <person name="Kohara Y."/>
            <person name="Levine M."/>
            <person name="Satoh N."/>
            <person name="Rokhsar D.S."/>
        </authorList>
    </citation>
    <scope>NUCLEOTIDE SEQUENCE [LARGE SCALE GENOMIC DNA]</scope>
</reference>
<dbReference type="Ensembl" id="ENSCINT00000035344.1">
    <property type="protein sequence ID" value="ENSCINP00000036401.1"/>
    <property type="gene ID" value="ENSCING00000023793.1"/>
</dbReference>
<evidence type="ECO:0008006" key="7">
    <source>
        <dbReference type="Google" id="ProtNLM"/>
    </source>
</evidence>
<evidence type="ECO:0000313" key="5">
    <source>
        <dbReference type="Ensembl" id="ENSCINP00000036401.1"/>
    </source>
</evidence>
<organism evidence="5 6">
    <name type="scientific">Ciona intestinalis</name>
    <name type="common">Transparent sea squirt</name>
    <name type="synonym">Ascidia intestinalis</name>
    <dbReference type="NCBI Taxonomy" id="7719"/>
    <lineage>
        <taxon>Eukaryota</taxon>
        <taxon>Metazoa</taxon>
        <taxon>Chordata</taxon>
        <taxon>Tunicata</taxon>
        <taxon>Ascidiacea</taxon>
        <taxon>Phlebobranchia</taxon>
        <taxon>Cionidae</taxon>
        <taxon>Ciona</taxon>
    </lineage>
</organism>
<dbReference type="SUPFAM" id="SSF57196">
    <property type="entry name" value="EGF/Laminin"/>
    <property type="match status" value="1"/>
</dbReference>
<dbReference type="SMART" id="SM00181">
    <property type="entry name" value="EGF"/>
    <property type="match status" value="1"/>
</dbReference>
<dbReference type="PROSITE" id="PS50026">
    <property type="entry name" value="EGF_3"/>
    <property type="match status" value="1"/>
</dbReference>
<evidence type="ECO:0000256" key="1">
    <source>
        <dbReference type="ARBA" id="ARBA00023157"/>
    </source>
</evidence>
<dbReference type="PROSITE" id="PS00022">
    <property type="entry name" value="EGF_1"/>
    <property type="match status" value="1"/>
</dbReference>
<feature type="domain" description="ZP" evidence="4">
    <location>
        <begin position="189"/>
        <end position="462"/>
    </location>
</feature>
<reference evidence="5" key="3">
    <citation type="submission" date="2025-08" db="UniProtKB">
        <authorList>
            <consortium name="Ensembl"/>
        </authorList>
    </citation>
    <scope>IDENTIFICATION</scope>
</reference>
<proteinExistence type="predicted"/>
<dbReference type="InterPro" id="IPR055355">
    <property type="entry name" value="ZP-C"/>
</dbReference>
<dbReference type="Gene3D" id="2.60.40.4100">
    <property type="entry name" value="Zona pellucida, ZP-C domain"/>
    <property type="match status" value="1"/>
</dbReference>
<dbReference type="PANTHER" id="PTHR11576:SF22">
    <property type="entry name" value="ONCOPROTEIN INDUCED TRANSCRIPT 3"/>
    <property type="match status" value="1"/>
</dbReference>
<feature type="disulfide bond" evidence="2">
    <location>
        <begin position="172"/>
        <end position="181"/>
    </location>
</feature>
<dbReference type="InterPro" id="IPR042235">
    <property type="entry name" value="ZP-C_dom"/>
</dbReference>
<accession>H2Y3B6</accession>
<dbReference type="Pfam" id="PF00008">
    <property type="entry name" value="EGF"/>
    <property type="match status" value="1"/>
</dbReference>
<evidence type="ECO:0000256" key="2">
    <source>
        <dbReference type="PROSITE-ProRule" id="PRU00076"/>
    </source>
</evidence>
<dbReference type="Proteomes" id="UP000008144">
    <property type="component" value="Chromosome 5"/>
</dbReference>
<dbReference type="PROSITE" id="PS51034">
    <property type="entry name" value="ZP_2"/>
    <property type="match status" value="1"/>
</dbReference>
<dbReference type="STRING" id="7719.ENSCINP00000036401"/>
<sequence length="468" mass="52078">MMAKRVRSVNKELCFIHRSLNTTSSFCSDDLNKFIQFTNNLTSLHTSNLSTMSGFIQSMTSKSDRTFVIIASSSIFNKSSSLLNLRKELSGSGSLFVLGLCSTNQPSTQYSTNIQLNTSLSVDQESKLKRKFDDFLCGHVEIVNDMLSPCDSSPCSNNGTCQVNGSSHHCICMEDYFGKSCQYLMPDIKCGSSEIVVDIDAKFVKDKSSMAFNNSSIFFDGFQDLDHCNSKSTILNMHGDAVYKLKVNLPFVQCGLYVEVHDSIITVSGSIYQGPVSSNPLVSFASFIGNITCYYQNKYHVGMGPTNITKSYKVTDRDSNYFDLHGSGQFLIGLTFYGDVNFANKLPNDPLMVVGYPIYVLIYAVVPSDTKLYVQSCVASPDTVYDPNSPRIVPLITNNCLSNSGIPTTLFTVERSRLKFSFIVFRWKDRSSDRVNIFCSAQVCQLTDSSCMKKCQGSRNRRAFDEKS</sequence>
<dbReference type="CDD" id="cd00053">
    <property type="entry name" value="EGF"/>
    <property type="match status" value="1"/>
</dbReference>
<evidence type="ECO:0000259" key="3">
    <source>
        <dbReference type="PROSITE" id="PS50026"/>
    </source>
</evidence>
<dbReference type="SMART" id="SM00241">
    <property type="entry name" value="ZP"/>
    <property type="match status" value="1"/>
</dbReference>